<reference evidence="2 3" key="1">
    <citation type="submission" date="2016-11" db="EMBL/GenBank/DDBJ databases">
        <authorList>
            <person name="Jaros S."/>
            <person name="Januszkiewicz K."/>
            <person name="Wedrychowicz H."/>
        </authorList>
    </citation>
    <scope>NUCLEOTIDE SEQUENCE [LARGE SCALE GENOMIC DNA]</scope>
    <source>
        <strain evidence="2 3">DSM 17918</strain>
    </source>
</reference>
<sequence length="187" mass="21038">MSISDIVEVITAVVITIVLVLLLIVLFTCINSLNPSVQVHTISITAPIKSLDLKEATASTGNMANVFFIGYGEYNSSDEEYFVFYEQVGKNSYKLEKVPTEETIITETNEQPKVQYVCKYAVYDKNSAPTGVEISYKNLDDMDSFLQKAIRSRIDPSRHKDIYLIGSPEVTLYIPKGTIKVKYNINF</sequence>
<keyword evidence="3" id="KW-1185">Reference proteome</keyword>
<evidence type="ECO:0000313" key="3">
    <source>
        <dbReference type="Proteomes" id="UP000184088"/>
    </source>
</evidence>
<dbReference type="RefSeq" id="WP_073346213.1">
    <property type="nucleotide sequence ID" value="NZ_FQVH01000046.1"/>
</dbReference>
<keyword evidence="1" id="KW-1133">Transmembrane helix</keyword>
<feature type="transmembrane region" description="Helical" evidence="1">
    <location>
        <begin position="6"/>
        <end position="30"/>
    </location>
</feature>
<organism evidence="2 3">
    <name type="scientific">Caldanaerobius fijiensis DSM 17918</name>
    <dbReference type="NCBI Taxonomy" id="1121256"/>
    <lineage>
        <taxon>Bacteria</taxon>
        <taxon>Bacillati</taxon>
        <taxon>Bacillota</taxon>
        <taxon>Clostridia</taxon>
        <taxon>Thermoanaerobacterales</taxon>
        <taxon>Thermoanaerobacteraceae</taxon>
        <taxon>Caldanaerobius</taxon>
    </lineage>
</organism>
<dbReference type="Proteomes" id="UP000184088">
    <property type="component" value="Unassembled WGS sequence"/>
</dbReference>
<accession>A0A1M5ELU2</accession>
<name>A0A1M5ELU2_9THEO</name>
<keyword evidence="1" id="KW-0472">Membrane</keyword>
<protein>
    <submittedName>
        <fullName evidence="2">Uncharacterized protein</fullName>
    </submittedName>
</protein>
<dbReference type="STRING" id="1121256.SAMN02746089_02575"/>
<proteinExistence type="predicted"/>
<evidence type="ECO:0000256" key="1">
    <source>
        <dbReference type="SAM" id="Phobius"/>
    </source>
</evidence>
<dbReference type="EMBL" id="FQVH01000046">
    <property type="protein sequence ID" value="SHF80114.1"/>
    <property type="molecule type" value="Genomic_DNA"/>
</dbReference>
<keyword evidence="1" id="KW-0812">Transmembrane</keyword>
<gene>
    <name evidence="2" type="ORF">SAMN02746089_02575</name>
</gene>
<evidence type="ECO:0000313" key="2">
    <source>
        <dbReference type="EMBL" id="SHF80114.1"/>
    </source>
</evidence>
<dbReference type="AlphaFoldDB" id="A0A1M5ELU2"/>